<dbReference type="Proteomes" id="UP000425960">
    <property type="component" value="Chromosome"/>
</dbReference>
<dbReference type="SUPFAM" id="SSF102114">
    <property type="entry name" value="Radical SAM enzymes"/>
    <property type="match status" value="1"/>
</dbReference>
<protein>
    <recommendedName>
        <fullName evidence="6">Radical SAM core domain-containing protein</fullName>
    </recommendedName>
</protein>
<dbReference type="GO" id="GO:0003824">
    <property type="term" value="F:catalytic activity"/>
    <property type="evidence" value="ECO:0007669"/>
    <property type="project" value="InterPro"/>
</dbReference>
<evidence type="ECO:0000256" key="1">
    <source>
        <dbReference type="ARBA" id="ARBA00001966"/>
    </source>
</evidence>
<dbReference type="Pfam" id="PF13186">
    <property type="entry name" value="SPASM"/>
    <property type="match status" value="1"/>
</dbReference>
<dbReference type="EMBL" id="AP021876">
    <property type="protein sequence ID" value="BBO85863.1"/>
    <property type="molecule type" value="Genomic_DNA"/>
</dbReference>
<keyword evidence="5" id="KW-0411">Iron-sulfur</keyword>
<dbReference type="CDD" id="cd21109">
    <property type="entry name" value="SPASM"/>
    <property type="match status" value="1"/>
</dbReference>
<dbReference type="AlphaFoldDB" id="A0A5K8A029"/>
<dbReference type="PANTHER" id="PTHR11228">
    <property type="entry name" value="RADICAL SAM DOMAIN PROTEIN"/>
    <property type="match status" value="1"/>
</dbReference>
<evidence type="ECO:0000256" key="3">
    <source>
        <dbReference type="ARBA" id="ARBA00022723"/>
    </source>
</evidence>
<dbReference type="Pfam" id="PF04055">
    <property type="entry name" value="Radical_SAM"/>
    <property type="match status" value="1"/>
</dbReference>
<dbReference type="Gene3D" id="3.20.20.70">
    <property type="entry name" value="Aldolase class I"/>
    <property type="match status" value="1"/>
</dbReference>
<dbReference type="PROSITE" id="PS51918">
    <property type="entry name" value="RADICAL_SAM"/>
    <property type="match status" value="1"/>
</dbReference>
<evidence type="ECO:0000313" key="8">
    <source>
        <dbReference type="Proteomes" id="UP000425960"/>
    </source>
</evidence>
<gene>
    <name evidence="7" type="ORF">DSCO28_64290</name>
</gene>
<dbReference type="CDD" id="cd01335">
    <property type="entry name" value="Radical_SAM"/>
    <property type="match status" value="1"/>
</dbReference>
<dbReference type="InterPro" id="IPR007197">
    <property type="entry name" value="rSAM"/>
</dbReference>
<keyword evidence="3" id="KW-0479">Metal-binding</keyword>
<organism evidence="7 8">
    <name type="scientific">Desulfosarcina ovata subsp. sediminis</name>
    <dbReference type="NCBI Taxonomy" id="885957"/>
    <lineage>
        <taxon>Bacteria</taxon>
        <taxon>Pseudomonadati</taxon>
        <taxon>Thermodesulfobacteriota</taxon>
        <taxon>Desulfobacteria</taxon>
        <taxon>Desulfobacterales</taxon>
        <taxon>Desulfosarcinaceae</taxon>
        <taxon>Desulfosarcina</taxon>
    </lineage>
</organism>
<dbReference type="GO" id="GO:0051536">
    <property type="term" value="F:iron-sulfur cluster binding"/>
    <property type="evidence" value="ECO:0007669"/>
    <property type="project" value="UniProtKB-KW"/>
</dbReference>
<evidence type="ECO:0000259" key="6">
    <source>
        <dbReference type="PROSITE" id="PS51918"/>
    </source>
</evidence>
<dbReference type="GO" id="GO:0046872">
    <property type="term" value="F:metal ion binding"/>
    <property type="evidence" value="ECO:0007669"/>
    <property type="project" value="UniProtKB-KW"/>
</dbReference>
<evidence type="ECO:0000256" key="4">
    <source>
        <dbReference type="ARBA" id="ARBA00023004"/>
    </source>
</evidence>
<name>A0A5K8A029_9BACT</name>
<feature type="domain" description="Radical SAM core" evidence="6">
    <location>
        <begin position="1"/>
        <end position="168"/>
    </location>
</feature>
<evidence type="ECO:0000313" key="7">
    <source>
        <dbReference type="EMBL" id="BBO85863.1"/>
    </source>
</evidence>
<keyword evidence="2" id="KW-0949">S-adenosyl-L-methionine</keyword>
<evidence type="ECO:0000256" key="5">
    <source>
        <dbReference type="ARBA" id="ARBA00023014"/>
    </source>
</evidence>
<proteinExistence type="predicted"/>
<accession>A0A5K8A029</accession>
<dbReference type="PANTHER" id="PTHR11228:SF7">
    <property type="entry name" value="PQQA PEPTIDE CYCLASE"/>
    <property type="match status" value="1"/>
</dbReference>
<dbReference type="InterPro" id="IPR023885">
    <property type="entry name" value="4Fe4S-binding_SPASM_dom"/>
</dbReference>
<dbReference type="InterPro" id="IPR013785">
    <property type="entry name" value="Aldolase_TIM"/>
</dbReference>
<sequence length="288" mass="33287">MARLNITGGEPFLRKDIKEIVKILDKKSQRLEISTNGFFVDKIEEIAKQFPSITIRVSVEGLPTLNDKLRGIPQGFDHALRTILRIKKAGLKDIGFAMTISGENCKDLLDLYALVANMDVELANAVVHNSFYFHKMDNEILNRDEVEETMLRFMEALLTSPRKNLKRRFKDWFRAYLNLGLLRHVRGEDRPIPCGAGTETFFLDPWGRILACNGSIEPMVMGDLNTQSFEEIWNGEDARKVRRMVKNCKQKCWMTGTAVPAMRRKPWQPIKWVLENKLRLYRGKEICL</sequence>
<comment type="cofactor">
    <cofactor evidence="1">
        <name>[4Fe-4S] cluster</name>
        <dbReference type="ChEBI" id="CHEBI:49883"/>
    </cofactor>
</comment>
<reference evidence="7 8" key="1">
    <citation type="submission" date="2019-11" db="EMBL/GenBank/DDBJ databases">
        <title>Comparative genomics of hydrocarbon-degrading Desulfosarcina strains.</title>
        <authorList>
            <person name="Watanabe M."/>
            <person name="Kojima H."/>
            <person name="Fukui M."/>
        </authorList>
    </citation>
    <scope>NUCLEOTIDE SEQUENCE [LARGE SCALE GENOMIC DNA]</scope>
    <source>
        <strain evidence="7 8">28bB2T</strain>
    </source>
</reference>
<dbReference type="InterPro" id="IPR058240">
    <property type="entry name" value="rSAM_sf"/>
</dbReference>
<dbReference type="KEGG" id="dov:DSCO28_64290"/>
<dbReference type="InterPro" id="IPR050377">
    <property type="entry name" value="Radical_SAM_PqqE_MftC-like"/>
</dbReference>
<keyword evidence="4" id="KW-0408">Iron</keyword>
<evidence type="ECO:0000256" key="2">
    <source>
        <dbReference type="ARBA" id="ARBA00022691"/>
    </source>
</evidence>